<comment type="caution">
    <text evidence="1">The sequence shown here is derived from an EMBL/GenBank/DDBJ whole genome shotgun (WGS) entry which is preliminary data.</text>
</comment>
<dbReference type="EMBL" id="BLAL01000356">
    <property type="protein sequence ID" value="GET04415.1"/>
    <property type="molecule type" value="Genomic_DNA"/>
</dbReference>
<evidence type="ECO:0000313" key="1">
    <source>
        <dbReference type="EMBL" id="GET04415.1"/>
    </source>
</evidence>
<reference evidence="1" key="1">
    <citation type="submission" date="2019-10" db="EMBL/GenBank/DDBJ databases">
        <title>Conservation and host-specific expression of non-tandemly repeated heterogenous ribosome RNA gene in arbuscular mycorrhizal fungi.</title>
        <authorList>
            <person name="Maeda T."/>
            <person name="Kobayashi Y."/>
            <person name="Nakagawa T."/>
            <person name="Ezawa T."/>
            <person name="Yamaguchi K."/>
            <person name="Bino T."/>
            <person name="Nishimoto Y."/>
            <person name="Shigenobu S."/>
            <person name="Kawaguchi M."/>
        </authorList>
    </citation>
    <scope>NUCLEOTIDE SEQUENCE</scope>
    <source>
        <strain evidence="1">HR1</strain>
    </source>
</reference>
<dbReference type="AlphaFoldDB" id="A0A8H3MKC8"/>
<organism evidence="1 2">
    <name type="scientific">Rhizophagus clarus</name>
    <dbReference type="NCBI Taxonomy" id="94130"/>
    <lineage>
        <taxon>Eukaryota</taxon>
        <taxon>Fungi</taxon>
        <taxon>Fungi incertae sedis</taxon>
        <taxon>Mucoromycota</taxon>
        <taxon>Glomeromycotina</taxon>
        <taxon>Glomeromycetes</taxon>
        <taxon>Glomerales</taxon>
        <taxon>Glomeraceae</taxon>
        <taxon>Rhizophagus</taxon>
    </lineage>
</organism>
<gene>
    <name evidence="1" type="ORF">RCL2_003071800</name>
</gene>
<protein>
    <submittedName>
        <fullName evidence="1">Uncharacterized protein</fullName>
    </submittedName>
</protein>
<accession>A0A8H3MKC8</accession>
<evidence type="ECO:0000313" key="2">
    <source>
        <dbReference type="Proteomes" id="UP000615446"/>
    </source>
</evidence>
<sequence>MLEIENNIQICPTDISNKFQLENGWALKSNQKYDQRGIGKHITVLVKAYLEGFFLVGNVNKTDRMSAKDMYIELNKLAEEGEIQKDEVPEIKQLRVELQDILQAYAKNQQNKE</sequence>
<name>A0A8H3MKC8_9GLOM</name>
<dbReference type="OrthoDB" id="2418264at2759"/>
<proteinExistence type="predicted"/>
<dbReference type="Proteomes" id="UP000615446">
    <property type="component" value="Unassembled WGS sequence"/>
</dbReference>